<sequence>MKTIKRMITIVMLFAVIAPHGVLHAAGKPAEGYVPDEATAIAIAVAVWVPIYGKDRVEGKKPYKAILKDGIWQVRGSLPHGWKGGVPEAEISKDDGRILRVSHGK</sequence>
<feature type="signal peptide" evidence="1">
    <location>
        <begin position="1"/>
        <end position="25"/>
    </location>
</feature>
<keyword evidence="1" id="KW-0732">Signal</keyword>
<evidence type="ECO:0000313" key="4">
    <source>
        <dbReference type="Proteomes" id="UP000756860"/>
    </source>
</evidence>
<feature type="domain" description="NTF2 fold" evidence="2">
    <location>
        <begin position="39"/>
        <end position="105"/>
    </location>
</feature>
<accession>A0ABS5SA53</accession>
<dbReference type="EMBL" id="JAHCVK010000001">
    <property type="protein sequence ID" value="MBT0652249.1"/>
    <property type="molecule type" value="Genomic_DNA"/>
</dbReference>
<dbReference type="InterPro" id="IPR028921">
    <property type="entry name" value="NTF2_fold_dom"/>
</dbReference>
<proteinExistence type="predicted"/>
<evidence type="ECO:0000313" key="3">
    <source>
        <dbReference type="EMBL" id="MBT0652249.1"/>
    </source>
</evidence>
<reference evidence="3 4" key="1">
    <citation type="submission" date="2021-05" db="EMBL/GenBank/DDBJ databases">
        <title>The draft genome of Geobacter luticola JCM 17780.</title>
        <authorList>
            <person name="Xu Z."/>
            <person name="Masuda Y."/>
            <person name="Itoh H."/>
            <person name="Senoo K."/>
        </authorList>
    </citation>
    <scope>NUCLEOTIDE SEQUENCE [LARGE SCALE GENOMIC DNA]</scope>
    <source>
        <strain evidence="3 4">JCM 17780</strain>
    </source>
</reference>
<dbReference type="Pfam" id="PF15631">
    <property type="entry name" value="Imm-NTF2-2"/>
    <property type="match status" value="1"/>
</dbReference>
<gene>
    <name evidence="3" type="ORF">KI810_04220</name>
</gene>
<keyword evidence="4" id="KW-1185">Reference proteome</keyword>
<dbReference type="Proteomes" id="UP000756860">
    <property type="component" value="Unassembled WGS sequence"/>
</dbReference>
<organism evidence="3 4">
    <name type="scientific">Geomobilimonas luticola</name>
    <dbReference type="NCBI Taxonomy" id="1114878"/>
    <lineage>
        <taxon>Bacteria</taxon>
        <taxon>Pseudomonadati</taxon>
        <taxon>Thermodesulfobacteriota</taxon>
        <taxon>Desulfuromonadia</taxon>
        <taxon>Geobacterales</taxon>
        <taxon>Geobacteraceae</taxon>
        <taxon>Geomobilimonas</taxon>
    </lineage>
</organism>
<name>A0ABS5SA53_9BACT</name>
<dbReference type="RefSeq" id="WP_214174203.1">
    <property type="nucleotide sequence ID" value="NZ_JAHCVK010000001.1"/>
</dbReference>
<protein>
    <recommendedName>
        <fullName evidence="2">NTF2 fold domain-containing protein</fullName>
    </recommendedName>
</protein>
<feature type="chain" id="PRO_5046781480" description="NTF2 fold domain-containing protein" evidence="1">
    <location>
        <begin position="26"/>
        <end position="105"/>
    </location>
</feature>
<comment type="caution">
    <text evidence="3">The sequence shown here is derived from an EMBL/GenBank/DDBJ whole genome shotgun (WGS) entry which is preliminary data.</text>
</comment>
<evidence type="ECO:0000259" key="2">
    <source>
        <dbReference type="Pfam" id="PF15631"/>
    </source>
</evidence>
<evidence type="ECO:0000256" key="1">
    <source>
        <dbReference type="SAM" id="SignalP"/>
    </source>
</evidence>